<keyword evidence="3" id="KW-1185">Reference proteome</keyword>
<reference evidence="2 3" key="1">
    <citation type="submission" date="2019-02" db="EMBL/GenBank/DDBJ databases">
        <title>Deep-cultivation of Planctomycetes and their phenomic and genomic characterization uncovers novel biology.</title>
        <authorList>
            <person name="Wiegand S."/>
            <person name="Jogler M."/>
            <person name="Boedeker C."/>
            <person name="Pinto D."/>
            <person name="Vollmers J."/>
            <person name="Rivas-Marin E."/>
            <person name="Kohn T."/>
            <person name="Peeters S.H."/>
            <person name="Heuer A."/>
            <person name="Rast P."/>
            <person name="Oberbeckmann S."/>
            <person name="Bunk B."/>
            <person name="Jeske O."/>
            <person name="Meyerdierks A."/>
            <person name="Storesund J.E."/>
            <person name="Kallscheuer N."/>
            <person name="Luecker S."/>
            <person name="Lage O.M."/>
            <person name="Pohl T."/>
            <person name="Merkel B.J."/>
            <person name="Hornburger P."/>
            <person name="Mueller R.-W."/>
            <person name="Bruemmer F."/>
            <person name="Labrenz M."/>
            <person name="Spormann A.M."/>
            <person name="Op Den Camp H."/>
            <person name="Overmann J."/>
            <person name="Amann R."/>
            <person name="Jetten M.S.M."/>
            <person name="Mascher T."/>
            <person name="Medema M.H."/>
            <person name="Devos D.P."/>
            <person name="Kaster A.-K."/>
            <person name="Ovreas L."/>
            <person name="Rohde M."/>
            <person name="Galperin M.Y."/>
            <person name="Jogler C."/>
        </authorList>
    </citation>
    <scope>NUCLEOTIDE SEQUENCE [LARGE SCALE GENOMIC DNA]</scope>
    <source>
        <strain evidence="2 3">Poly59</strain>
    </source>
</reference>
<evidence type="ECO:0000256" key="1">
    <source>
        <dbReference type="SAM" id="SignalP"/>
    </source>
</evidence>
<accession>A0A5C6ESJ0</accession>
<protein>
    <submittedName>
        <fullName evidence="2">Uncharacterized protein</fullName>
    </submittedName>
</protein>
<dbReference type="Proteomes" id="UP000317977">
    <property type="component" value="Unassembled WGS sequence"/>
</dbReference>
<sequence precursor="true">MVSLGKSKIATFAFAFAFFVESSVAANDVDETKKREVVTVEVFVKEMQLLARRNPPGKSELERQDTLSNLRQAIHDAFDEVDLEFEVKIIGVDWKTGMGTFRTSSRVPSYKPSRKMPFKITSTQPLSIPMTREQAAQINTRKPLKVRGTLRFLDKQWGSVGRPPKSQLMFTIRSEDYKQVQSIGTFITEDYVVSVGDDELYAAQTHGAE</sequence>
<proteinExistence type="predicted"/>
<comment type="caution">
    <text evidence="2">The sequence shown here is derived from an EMBL/GenBank/DDBJ whole genome shotgun (WGS) entry which is preliminary data.</text>
</comment>
<gene>
    <name evidence="2" type="ORF">Poly59_35650</name>
</gene>
<feature type="signal peptide" evidence="1">
    <location>
        <begin position="1"/>
        <end position="25"/>
    </location>
</feature>
<dbReference type="EMBL" id="SJPX01000003">
    <property type="protein sequence ID" value="TWU51968.1"/>
    <property type="molecule type" value="Genomic_DNA"/>
</dbReference>
<name>A0A5C6ESJ0_9BACT</name>
<keyword evidence="1" id="KW-0732">Signal</keyword>
<dbReference type="AlphaFoldDB" id="A0A5C6ESJ0"/>
<evidence type="ECO:0000313" key="3">
    <source>
        <dbReference type="Proteomes" id="UP000317977"/>
    </source>
</evidence>
<evidence type="ECO:0000313" key="2">
    <source>
        <dbReference type="EMBL" id="TWU51968.1"/>
    </source>
</evidence>
<feature type="chain" id="PRO_5022895008" evidence="1">
    <location>
        <begin position="26"/>
        <end position="209"/>
    </location>
</feature>
<organism evidence="2 3">
    <name type="scientific">Rubripirellula reticaptiva</name>
    <dbReference type="NCBI Taxonomy" id="2528013"/>
    <lineage>
        <taxon>Bacteria</taxon>
        <taxon>Pseudomonadati</taxon>
        <taxon>Planctomycetota</taxon>
        <taxon>Planctomycetia</taxon>
        <taxon>Pirellulales</taxon>
        <taxon>Pirellulaceae</taxon>
        <taxon>Rubripirellula</taxon>
    </lineage>
</organism>